<evidence type="ECO:0000313" key="1">
    <source>
        <dbReference type="EMBL" id="MFC3859381.1"/>
    </source>
</evidence>
<reference evidence="2" key="1">
    <citation type="journal article" date="2019" name="Int. J. Syst. Evol. Microbiol.">
        <title>The Global Catalogue of Microorganisms (GCM) 10K type strain sequencing project: providing services to taxonomists for standard genome sequencing and annotation.</title>
        <authorList>
            <consortium name="The Broad Institute Genomics Platform"/>
            <consortium name="The Broad Institute Genome Sequencing Center for Infectious Disease"/>
            <person name="Wu L."/>
            <person name="Ma J."/>
        </authorList>
    </citation>
    <scope>NUCLEOTIDE SEQUENCE [LARGE SCALE GENOMIC DNA]</scope>
    <source>
        <strain evidence="2">CCTCC AB 2013263</strain>
    </source>
</reference>
<gene>
    <name evidence="1" type="ORF">ACFOPQ_01150</name>
</gene>
<name>A0ABV8A2C5_9DEIO</name>
<proteinExistence type="predicted"/>
<organism evidence="1 2">
    <name type="scientific">Deinococcus antarcticus</name>
    <dbReference type="NCBI Taxonomy" id="1298767"/>
    <lineage>
        <taxon>Bacteria</taxon>
        <taxon>Thermotogati</taxon>
        <taxon>Deinococcota</taxon>
        <taxon>Deinococci</taxon>
        <taxon>Deinococcales</taxon>
        <taxon>Deinococcaceae</taxon>
        <taxon>Deinococcus</taxon>
    </lineage>
</organism>
<dbReference type="EMBL" id="JBHRZF010000011">
    <property type="protein sequence ID" value="MFC3859381.1"/>
    <property type="molecule type" value="Genomic_DNA"/>
</dbReference>
<protein>
    <submittedName>
        <fullName evidence="1">Uncharacterized protein</fullName>
    </submittedName>
</protein>
<sequence length="153" mass="17661">MTSRARSERLDRWVRAHNPTNDPPFSRWDAVGLLFVLTLFLGQQHTPGLLADMGTYQVASWEWGVYARLTPLFLASTALFAVRAMHPITRLSLYFQIAYLCMRLAEIRITQEPLTAVFALLMVIFSLQSIRVIIRPNEFELARLARQENHDEN</sequence>
<evidence type="ECO:0000313" key="2">
    <source>
        <dbReference type="Proteomes" id="UP001595748"/>
    </source>
</evidence>
<comment type="caution">
    <text evidence="1">The sequence shown here is derived from an EMBL/GenBank/DDBJ whole genome shotgun (WGS) entry which is preliminary data.</text>
</comment>
<keyword evidence="2" id="KW-1185">Reference proteome</keyword>
<dbReference type="Proteomes" id="UP001595748">
    <property type="component" value="Unassembled WGS sequence"/>
</dbReference>
<accession>A0ABV8A2C5</accession>
<dbReference type="RefSeq" id="WP_380075546.1">
    <property type="nucleotide sequence ID" value="NZ_JBHRZF010000011.1"/>
</dbReference>